<dbReference type="InterPro" id="IPR010729">
    <property type="entry name" value="Ribosomal_uL29_mit"/>
</dbReference>
<evidence type="ECO:0000256" key="1">
    <source>
        <dbReference type="ARBA" id="ARBA00004173"/>
    </source>
</evidence>
<comment type="similarity">
    <text evidence="2">Belongs to the universal ribosomal protein uL29 family.</text>
</comment>
<evidence type="ECO:0000313" key="8">
    <source>
        <dbReference type="Proteomes" id="UP000501690"/>
    </source>
</evidence>
<evidence type="ECO:0000256" key="4">
    <source>
        <dbReference type="ARBA" id="ARBA00023128"/>
    </source>
</evidence>
<protein>
    <recommendedName>
        <fullName evidence="6">Large ribosomal subunit protein uL29m</fullName>
    </recommendedName>
</protein>
<dbReference type="PANTHER" id="PTHR21183:SF18">
    <property type="entry name" value="LARGE RIBOSOMAL SUBUNIT PROTEIN UL29M"/>
    <property type="match status" value="1"/>
</dbReference>
<dbReference type="InterPro" id="IPR001854">
    <property type="entry name" value="Ribosomal_uL29"/>
</dbReference>
<dbReference type="AlphaFoldDB" id="A0A4D6NMQ3"/>
<dbReference type="InterPro" id="IPR036049">
    <property type="entry name" value="Ribosomal_uL29_sf"/>
</dbReference>
<sequence length="171" mass="19557">MVTLGVGLGLSGDRAEGGGWHKLIALYDSMFLSRTLGRTLFAAAARSKHYATTAPAGGREVRNPLQEFFEADRSPDDDKPVVYGRGWKASELRLKSWDDLHKLWYVLLKEKNMLMTQRQMLNAQNLRFPNPERIPKVRKSMCRIKQVLTERAIEEPDPRRSAEMKKMINAL</sequence>
<evidence type="ECO:0000256" key="5">
    <source>
        <dbReference type="ARBA" id="ARBA00023274"/>
    </source>
</evidence>
<evidence type="ECO:0000313" key="7">
    <source>
        <dbReference type="EMBL" id="QCE13954.1"/>
    </source>
</evidence>
<dbReference type="EMBL" id="CP039355">
    <property type="protein sequence ID" value="QCE13954.1"/>
    <property type="molecule type" value="Genomic_DNA"/>
</dbReference>
<dbReference type="Pfam" id="PF06984">
    <property type="entry name" value="MRP-L47"/>
    <property type="match status" value="1"/>
</dbReference>
<proteinExistence type="inferred from homology"/>
<keyword evidence="3 7" id="KW-0689">Ribosomal protein</keyword>
<evidence type="ECO:0000256" key="6">
    <source>
        <dbReference type="ARBA" id="ARBA00035289"/>
    </source>
</evidence>
<gene>
    <name evidence="7" type="ORF">DEO72_LG11g952</name>
</gene>
<dbReference type="Gene3D" id="6.10.330.20">
    <property type="match status" value="1"/>
</dbReference>
<reference evidence="7 8" key="1">
    <citation type="submission" date="2019-04" db="EMBL/GenBank/DDBJ databases">
        <title>An improved genome assembly and genetic linkage map for asparagus bean, Vigna unguiculata ssp. sesquipedialis.</title>
        <authorList>
            <person name="Xia Q."/>
            <person name="Zhang R."/>
            <person name="Dong Y."/>
        </authorList>
    </citation>
    <scope>NUCLEOTIDE SEQUENCE [LARGE SCALE GENOMIC DNA]</scope>
    <source>
        <tissue evidence="7">Leaf</tissue>
    </source>
</reference>
<organism evidence="7 8">
    <name type="scientific">Vigna unguiculata</name>
    <name type="common">Cowpea</name>
    <dbReference type="NCBI Taxonomy" id="3917"/>
    <lineage>
        <taxon>Eukaryota</taxon>
        <taxon>Viridiplantae</taxon>
        <taxon>Streptophyta</taxon>
        <taxon>Embryophyta</taxon>
        <taxon>Tracheophyta</taxon>
        <taxon>Spermatophyta</taxon>
        <taxon>Magnoliopsida</taxon>
        <taxon>eudicotyledons</taxon>
        <taxon>Gunneridae</taxon>
        <taxon>Pentapetalae</taxon>
        <taxon>rosids</taxon>
        <taxon>fabids</taxon>
        <taxon>Fabales</taxon>
        <taxon>Fabaceae</taxon>
        <taxon>Papilionoideae</taxon>
        <taxon>50 kb inversion clade</taxon>
        <taxon>NPAAA clade</taxon>
        <taxon>indigoferoid/millettioid clade</taxon>
        <taxon>Phaseoleae</taxon>
        <taxon>Vigna</taxon>
    </lineage>
</organism>
<dbReference type="InterPro" id="IPR038340">
    <property type="entry name" value="MRP-L47_sf"/>
</dbReference>
<dbReference type="GO" id="GO:0003735">
    <property type="term" value="F:structural constituent of ribosome"/>
    <property type="evidence" value="ECO:0007669"/>
    <property type="project" value="InterPro"/>
</dbReference>
<evidence type="ECO:0000256" key="3">
    <source>
        <dbReference type="ARBA" id="ARBA00022980"/>
    </source>
</evidence>
<dbReference type="Proteomes" id="UP000501690">
    <property type="component" value="Linkage Group LG11"/>
</dbReference>
<keyword evidence="4" id="KW-0496">Mitochondrion</keyword>
<accession>A0A4D6NMQ3</accession>
<evidence type="ECO:0000256" key="2">
    <source>
        <dbReference type="ARBA" id="ARBA00009254"/>
    </source>
</evidence>
<dbReference type="SUPFAM" id="SSF46561">
    <property type="entry name" value="Ribosomal protein L29 (L29p)"/>
    <property type="match status" value="1"/>
</dbReference>
<keyword evidence="5" id="KW-0687">Ribonucleoprotein</keyword>
<keyword evidence="8" id="KW-1185">Reference proteome</keyword>
<name>A0A4D6NMQ3_VIGUN</name>
<comment type="subcellular location">
    <subcellularLocation>
        <location evidence="1">Mitochondrion</location>
    </subcellularLocation>
</comment>
<dbReference type="PANTHER" id="PTHR21183">
    <property type="entry name" value="RIBOSOMAL PROTEIN L47, MITOCHONDRIAL-RELATED"/>
    <property type="match status" value="1"/>
</dbReference>
<dbReference type="GO" id="GO:0005762">
    <property type="term" value="C:mitochondrial large ribosomal subunit"/>
    <property type="evidence" value="ECO:0007669"/>
    <property type="project" value="TreeGrafter"/>
</dbReference>
<dbReference type="GO" id="GO:0032543">
    <property type="term" value="P:mitochondrial translation"/>
    <property type="evidence" value="ECO:0007669"/>
    <property type="project" value="TreeGrafter"/>
</dbReference>
<dbReference type="CDD" id="cd00427">
    <property type="entry name" value="Ribosomal_L29_HIP"/>
    <property type="match status" value="1"/>
</dbReference>